<feature type="transmembrane region" description="Helical" evidence="1">
    <location>
        <begin position="90"/>
        <end position="110"/>
    </location>
</feature>
<feature type="transmembrane region" description="Helical" evidence="1">
    <location>
        <begin position="221"/>
        <end position="239"/>
    </location>
</feature>
<keyword evidence="1" id="KW-1133">Transmembrane helix</keyword>
<protein>
    <submittedName>
        <fullName evidence="2">Uncharacterized protein</fullName>
    </submittedName>
</protein>
<accession>A0A830GEY2</accession>
<evidence type="ECO:0000256" key="1">
    <source>
        <dbReference type="SAM" id="Phobius"/>
    </source>
</evidence>
<dbReference type="EMBL" id="BMOQ01000012">
    <property type="protein sequence ID" value="GGN26416.1"/>
    <property type="molecule type" value="Genomic_DNA"/>
</dbReference>
<keyword evidence="3" id="KW-1185">Reference proteome</keyword>
<dbReference type="Proteomes" id="UP000608850">
    <property type="component" value="Unassembled WGS sequence"/>
</dbReference>
<proteinExistence type="predicted"/>
<feature type="transmembrane region" description="Helical" evidence="1">
    <location>
        <begin position="155"/>
        <end position="174"/>
    </location>
</feature>
<name>A0A830GEY2_9EURY</name>
<reference evidence="2 3" key="1">
    <citation type="journal article" date="2019" name="Int. J. Syst. Evol. Microbiol.">
        <title>The Global Catalogue of Microorganisms (GCM) 10K type strain sequencing project: providing services to taxonomists for standard genome sequencing and annotation.</title>
        <authorList>
            <consortium name="The Broad Institute Genomics Platform"/>
            <consortium name="The Broad Institute Genome Sequencing Center for Infectious Disease"/>
            <person name="Wu L."/>
            <person name="Ma J."/>
        </authorList>
    </citation>
    <scope>NUCLEOTIDE SEQUENCE [LARGE SCALE GENOMIC DNA]</scope>
    <source>
        <strain evidence="2 3">JCM 16331</strain>
    </source>
</reference>
<evidence type="ECO:0000313" key="3">
    <source>
        <dbReference type="Proteomes" id="UP000608850"/>
    </source>
</evidence>
<feature type="transmembrane region" description="Helical" evidence="1">
    <location>
        <begin position="194"/>
        <end position="214"/>
    </location>
</feature>
<sequence length="249" mass="27165">MEVSSSSIWDTNNIELLTSWFDVQYTGAGVEPNADAPRRSGGIYDLIKEFYRHSPLAAVRLIVRVGEVSPILAQTFLSIRSIKIRRERGIFPAFFAIVLPPGIISSRELYSIQMTSHITSTWSLRTKPSWWEIALAVLIGAEALVNFAGDNEIAWFWFMIGSAMFGLAAGPGAASDVGQQIGTWFKSIGVAGRLLAIIGFAVMMWATTATLPFVRTPLYSLSTGGLLTIAVLVFLKLVVSSLTTEAQSE</sequence>
<keyword evidence="1" id="KW-0812">Transmembrane</keyword>
<evidence type="ECO:0000313" key="2">
    <source>
        <dbReference type="EMBL" id="GGN26416.1"/>
    </source>
</evidence>
<keyword evidence="1" id="KW-0472">Membrane</keyword>
<gene>
    <name evidence="2" type="ORF">GCM10009021_30970</name>
</gene>
<dbReference type="AlphaFoldDB" id="A0A830GEY2"/>
<comment type="caution">
    <text evidence="2">The sequence shown here is derived from an EMBL/GenBank/DDBJ whole genome shotgun (WGS) entry which is preliminary data.</text>
</comment>
<organism evidence="2 3">
    <name type="scientific">Halarchaeum nitratireducens</name>
    <dbReference type="NCBI Taxonomy" id="489913"/>
    <lineage>
        <taxon>Archaea</taxon>
        <taxon>Methanobacteriati</taxon>
        <taxon>Methanobacteriota</taxon>
        <taxon>Stenosarchaea group</taxon>
        <taxon>Halobacteria</taxon>
        <taxon>Halobacteriales</taxon>
        <taxon>Halobacteriaceae</taxon>
    </lineage>
</organism>